<keyword evidence="2" id="KW-1185">Reference proteome</keyword>
<dbReference type="InterPro" id="IPR011009">
    <property type="entry name" value="Kinase-like_dom_sf"/>
</dbReference>
<dbReference type="SUPFAM" id="SSF56112">
    <property type="entry name" value="Protein kinase-like (PK-like)"/>
    <property type="match status" value="1"/>
</dbReference>
<reference evidence="1 2" key="1">
    <citation type="submission" date="2018-06" db="EMBL/GenBank/DDBJ databases">
        <authorList>
            <consortium name="Pathogen Informatics"/>
            <person name="Doyle S."/>
        </authorList>
    </citation>
    <scope>NUCLEOTIDE SEQUENCE [LARGE SCALE GENOMIC DNA]</scope>
    <source>
        <strain evidence="1 2">NCTC12020</strain>
    </source>
</reference>
<dbReference type="OrthoDB" id="1630538at2"/>
<evidence type="ECO:0000313" key="1">
    <source>
        <dbReference type="EMBL" id="SUP43135.1"/>
    </source>
</evidence>
<dbReference type="RefSeq" id="WP_115310259.1">
    <property type="nucleotide sequence ID" value="NZ_UHIO01000001.1"/>
</dbReference>
<evidence type="ECO:0000313" key="2">
    <source>
        <dbReference type="Proteomes" id="UP000255367"/>
    </source>
</evidence>
<name>A0A380NM95_9FIRM</name>
<dbReference type="AlphaFoldDB" id="A0A380NM95"/>
<accession>A0A380NM95</accession>
<dbReference type="EMBL" id="UHIO01000001">
    <property type="protein sequence ID" value="SUP43135.1"/>
    <property type="molecule type" value="Genomic_DNA"/>
</dbReference>
<organism evidence="1 2">
    <name type="scientific">Veillonella criceti</name>
    <dbReference type="NCBI Taxonomy" id="103891"/>
    <lineage>
        <taxon>Bacteria</taxon>
        <taxon>Bacillati</taxon>
        <taxon>Bacillota</taxon>
        <taxon>Negativicutes</taxon>
        <taxon>Veillonellales</taxon>
        <taxon>Veillonellaceae</taxon>
        <taxon>Veillonella</taxon>
    </lineage>
</organism>
<sequence>MQDSFVTDSALQEKLYNALREHPMERVFSFVYDDRKYFVKRHIRNKRWRLRFGGQHGYNREVNKMKTVAQACGLAPKVLVDTPEYFVTLSGGDTLAHLIHPAQADDSVLEAAFYRAGQGLAKLHAAGFSHGRPVLRDIVYDKQSETVQFLDWENDYHLKCMDDKVMDVLLFIHGYFREKVVCPQALTAAVAGYTDTARGQATIEKAQMFFKNKTCLMKSLYWLARFGWVDLLALTMTNDCLLLGDILKFL</sequence>
<proteinExistence type="predicted"/>
<protein>
    <recommendedName>
        <fullName evidence="3">Serine/threonine protein kinase</fullName>
    </recommendedName>
</protein>
<gene>
    <name evidence="1" type="ORF">NCTC12020_01076</name>
</gene>
<dbReference type="Proteomes" id="UP000255367">
    <property type="component" value="Unassembled WGS sequence"/>
</dbReference>
<evidence type="ECO:0008006" key="3">
    <source>
        <dbReference type="Google" id="ProtNLM"/>
    </source>
</evidence>